<comment type="caution">
    <text evidence="4">The sequence shown here is derived from an EMBL/GenBank/DDBJ whole genome shotgun (WGS) entry which is preliminary data.</text>
</comment>
<reference evidence="4 5" key="1">
    <citation type="submission" date="2023-07" db="EMBL/GenBank/DDBJ databases">
        <title>Sequencing the genomes of 1000 actinobacteria strains.</title>
        <authorList>
            <person name="Klenk H.-P."/>
        </authorList>
    </citation>
    <scope>NUCLEOTIDE SEQUENCE [LARGE SCALE GENOMIC DNA]</scope>
    <source>
        <strain evidence="4 5">DSM 44508</strain>
    </source>
</reference>
<evidence type="ECO:0000256" key="1">
    <source>
        <dbReference type="ARBA" id="ARBA00023125"/>
    </source>
</evidence>
<dbReference type="SUPFAM" id="SSF46689">
    <property type="entry name" value="Homeodomain-like"/>
    <property type="match status" value="1"/>
</dbReference>
<dbReference type="InterPro" id="IPR001647">
    <property type="entry name" value="HTH_TetR"/>
</dbReference>
<proteinExistence type="predicted"/>
<feature type="DNA-binding region" description="H-T-H motif" evidence="2">
    <location>
        <begin position="32"/>
        <end position="51"/>
    </location>
</feature>
<keyword evidence="1 2" id="KW-0238">DNA-binding</keyword>
<gene>
    <name evidence="4" type="ORF">J2S37_001210</name>
</gene>
<evidence type="ECO:0000313" key="4">
    <source>
        <dbReference type="EMBL" id="MDR7354672.1"/>
    </source>
</evidence>
<dbReference type="Gene3D" id="1.10.10.60">
    <property type="entry name" value="Homeodomain-like"/>
    <property type="match status" value="1"/>
</dbReference>
<evidence type="ECO:0000313" key="5">
    <source>
        <dbReference type="Proteomes" id="UP001183619"/>
    </source>
</evidence>
<dbReference type="InterPro" id="IPR009057">
    <property type="entry name" value="Homeodomain-like_sf"/>
</dbReference>
<feature type="domain" description="HTH tetR-type" evidence="3">
    <location>
        <begin position="9"/>
        <end position="69"/>
    </location>
</feature>
<dbReference type="Pfam" id="PF00440">
    <property type="entry name" value="TetR_N"/>
    <property type="match status" value="1"/>
</dbReference>
<dbReference type="Proteomes" id="UP001183619">
    <property type="component" value="Unassembled WGS sequence"/>
</dbReference>
<evidence type="ECO:0000256" key="2">
    <source>
        <dbReference type="PROSITE-ProRule" id="PRU00335"/>
    </source>
</evidence>
<dbReference type="RefSeq" id="WP_277105307.1">
    <property type="nucleotide sequence ID" value="NZ_BAAAJS010000024.1"/>
</dbReference>
<organism evidence="4 5">
    <name type="scientific">Corynebacterium felinum</name>
    <dbReference type="NCBI Taxonomy" id="131318"/>
    <lineage>
        <taxon>Bacteria</taxon>
        <taxon>Bacillati</taxon>
        <taxon>Actinomycetota</taxon>
        <taxon>Actinomycetes</taxon>
        <taxon>Mycobacteriales</taxon>
        <taxon>Corynebacteriaceae</taxon>
        <taxon>Corynebacterium</taxon>
    </lineage>
</organism>
<name>A0ABU2B7T1_9CORY</name>
<evidence type="ECO:0000259" key="3">
    <source>
        <dbReference type="PROSITE" id="PS50977"/>
    </source>
</evidence>
<dbReference type="EMBL" id="JAVDYF010000001">
    <property type="protein sequence ID" value="MDR7354672.1"/>
    <property type="molecule type" value="Genomic_DNA"/>
</dbReference>
<accession>A0ABU2B7T1</accession>
<keyword evidence="5" id="KW-1185">Reference proteome</keyword>
<protein>
    <submittedName>
        <fullName evidence="4">AcrR family transcriptional regulator</fullName>
    </submittedName>
</protein>
<sequence length="167" mass="17789">MALMNPTAVRSRAGLLSAADELLHERHSVDISITDVVKHAGLSRPTFYQYFPDLGMLFATCGFERVGTLIEQASQGDFLSELFDGMAADAAFYFHIYDGPGGVLFQVGMIQAITQKLIDDGATAPAAEFAAAGIVWNLVKHLVVAAGGAVAVDNPAAHIQPLMDRLV</sequence>
<dbReference type="PROSITE" id="PS50977">
    <property type="entry name" value="HTH_TETR_2"/>
    <property type="match status" value="1"/>
</dbReference>